<keyword evidence="2" id="KW-1185">Reference proteome</keyword>
<sequence>MNQEFPVTPRSRVRRMHNRASHAWADVHAVLDAAPLCHVGYVIDGEPYVTPTIHWREGNRLFWHGSSASRFLRQIEGQRVCLTVSLMDGYVLARSAYNHSVNYRSAMVFGRAQRITDAQASAAALRAMVDSLFPGRWDTLRPMTAQEAKASTVVWMDIEEASVKDRTGPPGDPEDAHVPVWAGVLPMHTALAAAEAAPDMPEDLPLPPELGALIASGRLRGA</sequence>
<proteinExistence type="predicted"/>
<evidence type="ECO:0000313" key="2">
    <source>
        <dbReference type="Proteomes" id="UP001595683"/>
    </source>
</evidence>
<comment type="caution">
    <text evidence="1">The sequence shown here is derived from an EMBL/GenBank/DDBJ whole genome shotgun (WGS) entry which is preliminary data.</text>
</comment>
<reference evidence="2" key="1">
    <citation type="journal article" date="2019" name="Int. J. Syst. Evol. Microbiol.">
        <title>The Global Catalogue of Microorganisms (GCM) 10K type strain sequencing project: providing services to taxonomists for standard genome sequencing and annotation.</title>
        <authorList>
            <consortium name="The Broad Institute Genomics Platform"/>
            <consortium name="The Broad Institute Genome Sequencing Center for Infectious Disease"/>
            <person name="Wu L."/>
            <person name="Ma J."/>
        </authorList>
    </citation>
    <scope>NUCLEOTIDE SEQUENCE [LARGE SCALE GENOMIC DNA]</scope>
    <source>
        <strain evidence="2">KCTC 42224</strain>
    </source>
</reference>
<dbReference type="GO" id="GO:0016491">
    <property type="term" value="F:oxidoreductase activity"/>
    <property type="evidence" value="ECO:0007669"/>
    <property type="project" value="UniProtKB-KW"/>
</dbReference>
<dbReference type="InterPro" id="IPR024747">
    <property type="entry name" value="Pyridox_Oxase-rel"/>
</dbReference>
<evidence type="ECO:0000313" key="1">
    <source>
        <dbReference type="EMBL" id="MFC3671247.1"/>
    </source>
</evidence>
<dbReference type="PANTHER" id="PTHR34071">
    <property type="entry name" value="5-NITROIMIDAZOLE ANTIBIOTICS RESISTANCE PROTEIN, NIMA-FAMILY-RELATED PROTEIN-RELATED"/>
    <property type="match status" value="1"/>
</dbReference>
<dbReference type="RefSeq" id="WP_191322516.1">
    <property type="nucleotide sequence ID" value="NZ_BMZP01000001.1"/>
</dbReference>
<dbReference type="PANTHER" id="PTHR34071:SF2">
    <property type="entry name" value="FLAVIN-NUCLEOTIDE-BINDING PROTEIN"/>
    <property type="match status" value="1"/>
</dbReference>
<dbReference type="EMBL" id="JBHRYE010000011">
    <property type="protein sequence ID" value="MFC3671247.1"/>
    <property type="molecule type" value="Genomic_DNA"/>
</dbReference>
<protein>
    <submittedName>
        <fullName evidence="1">Pyridoxamine 5'-phosphate oxidase family protein</fullName>
        <ecNumber evidence="1">1.-.-.-</ecNumber>
    </submittedName>
</protein>
<name>A0ABV7V2W2_9SPHN</name>
<gene>
    <name evidence="1" type="ORF">ACFOOT_07415</name>
</gene>
<dbReference type="EC" id="1.-.-.-" evidence="1"/>
<dbReference type="Gene3D" id="2.30.110.10">
    <property type="entry name" value="Electron Transport, Fmn-binding Protein, Chain A"/>
    <property type="match status" value="1"/>
</dbReference>
<organism evidence="1 2">
    <name type="scientific">Novosphingobium pokkalii</name>
    <dbReference type="NCBI Taxonomy" id="1770194"/>
    <lineage>
        <taxon>Bacteria</taxon>
        <taxon>Pseudomonadati</taxon>
        <taxon>Pseudomonadota</taxon>
        <taxon>Alphaproteobacteria</taxon>
        <taxon>Sphingomonadales</taxon>
        <taxon>Sphingomonadaceae</taxon>
        <taxon>Novosphingobium</taxon>
    </lineage>
</organism>
<accession>A0ABV7V2W2</accession>
<keyword evidence="1" id="KW-0560">Oxidoreductase</keyword>
<dbReference type="Pfam" id="PF12900">
    <property type="entry name" value="Pyridox_ox_2"/>
    <property type="match status" value="1"/>
</dbReference>
<dbReference type="SUPFAM" id="SSF50475">
    <property type="entry name" value="FMN-binding split barrel"/>
    <property type="match status" value="1"/>
</dbReference>
<dbReference type="Proteomes" id="UP001595683">
    <property type="component" value="Unassembled WGS sequence"/>
</dbReference>
<dbReference type="InterPro" id="IPR012349">
    <property type="entry name" value="Split_barrel_FMN-bd"/>
</dbReference>